<evidence type="ECO:0000256" key="1">
    <source>
        <dbReference type="ARBA" id="ARBA00004196"/>
    </source>
</evidence>
<sequence>MKTSLTMSWLLWLSLLIPTLSYSQYTLTDDDVVVDENGYIQSTTYTAGGDIIIPEVLDGQTVLGIADKENPNGVFQNKGITSVIFPNSMIEIGNESFRENLISGELKLPSSLQIIGNRAFLTNFISGHLELPETLNSIGIAAFSNNLISGELKLPSSLTIIKAATFYGNLISGELKLPETITVIEGSAFYDNLISGELILPSSLTKIGDGAFYGNSISGELKLPETLTLIGGYAFFENSISGQLVIPESVDDLKGFAFLGNKNIESIKFPSNLTTFGADIFNNLSAKGYEPFEGWYTDITYQTPVEITLENVEGKTIYGKWTPSNYTLTYEGGFTAHNNPSEYTIETPTIELSNEGDRDGYKVEWFTSINYDTLVSEITIGSFGDTTLYGKETIIDYTINYLNEGTHTNPREYTIENEEITLIETNKLGYTFEGWFTDTELTQSILSIPKGSFGELNVYAKWNPINYEITYHNGTEQNNPLFYTIEEEITLTAADSLGYTFAGWFTDAELTQPITSLPKGSTGNLSVYAKWTLQEFTISYNGVDDSYTGVTSFTINDENITLVGVDKENYTFEGWFTTSDFQENSKIEVIETALPQDYTLYAKLIEAEITSVEGGLPQEMIIYPNPAKLSFQINKVVDSMHLINSAGVVIKDYGKATSFDVSTLPNGIYYIKGEAEGKSFNQKIVVKH</sequence>
<dbReference type="Pfam" id="PF18962">
    <property type="entry name" value="Por_Secre_tail"/>
    <property type="match status" value="1"/>
</dbReference>
<dbReference type="InterPro" id="IPR013378">
    <property type="entry name" value="InlB-like_B-rpt"/>
</dbReference>
<evidence type="ECO:0000313" key="4">
    <source>
        <dbReference type="Proteomes" id="UP000682802"/>
    </source>
</evidence>
<dbReference type="Gene3D" id="3.80.10.10">
    <property type="entry name" value="Ribonuclease Inhibitor"/>
    <property type="match status" value="2"/>
</dbReference>
<dbReference type="Pfam" id="PF13306">
    <property type="entry name" value="LRR_5"/>
    <property type="match status" value="2"/>
</dbReference>
<gene>
    <name evidence="3" type="ORF">KM029_05665</name>
</gene>
<evidence type="ECO:0000313" key="3">
    <source>
        <dbReference type="EMBL" id="QWG08422.1"/>
    </source>
</evidence>
<dbReference type="InterPro" id="IPR032675">
    <property type="entry name" value="LRR_dom_sf"/>
</dbReference>
<dbReference type="Pfam" id="PF09479">
    <property type="entry name" value="Flg_new"/>
    <property type="match status" value="3"/>
</dbReference>
<organism evidence="3 4">
    <name type="scientific">Flammeovirga kamogawensis</name>
    <dbReference type="NCBI Taxonomy" id="373891"/>
    <lineage>
        <taxon>Bacteria</taxon>
        <taxon>Pseudomonadati</taxon>
        <taxon>Bacteroidota</taxon>
        <taxon>Cytophagia</taxon>
        <taxon>Cytophagales</taxon>
        <taxon>Flammeovirgaceae</taxon>
        <taxon>Flammeovirga</taxon>
    </lineage>
</organism>
<keyword evidence="4" id="KW-1185">Reference proteome</keyword>
<reference evidence="3 4" key="1">
    <citation type="submission" date="2021-05" db="EMBL/GenBank/DDBJ databases">
        <title>Comparative genomic studies on the polysaccharide-degrading batcterial strains of the Flammeovirga genus.</title>
        <authorList>
            <person name="Zewei F."/>
            <person name="Zheng Z."/>
            <person name="Yu L."/>
            <person name="Ruyue G."/>
            <person name="Yanhong M."/>
            <person name="Yuanyuan C."/>
            <person name="Jingyan G."/>
            <person name="Wenjun H."/>
        </authorList>
    </citation>
    <scope>NUCLEOTIDE SEQUENCE [LARGE SCALE GENOMIC DNA]</scope>
    <source>
        <strain evidence="3 4">YS10</strain>
    </source>
</reference>
<comment type="subcellular location">
    <subcellularLocation>
        <location evidence="1">Cell envelope</location>
    </subcellularLocation>
</comment>
<dbReference type="Proteomes" id="UP000682802">
    <property type="component" value="Chromosome 1"/>
</dbReference>
<dbReference type="EMBL" id="CP076128">
    <property type="protein sequence ID" value="QWG08422.1"/>
    <property type="molecule type" value="Genomic_DNA"/>
</dbReference>
<dbReference type="InterPro" id="IPR026444">
    <property type="entry name" value="Secre_tail"/>
</dbReference>
<dbReference type="NCBIfam" id="TIGR04183">
    <property type="entry name" value="Por_Secre_tail"/>
    <property type="match status" value="1"/>
</dbReference>
<dbReference type="InterPro" id="IPR026906">
    <property type="entry name" value="LRR_5"/>
</dbReference>
<feature type="domain" description="Secretion system C-terminal sorting" evidence="2">
    <location>
        <begin position="622"/>
        <end position="686"/>
    </location>
</feature>
<dbReference type="RefSeq" id="WP_144072340.1">
    <property type="nucleotide sequence ID" value="NZ_CP076128.1"/>
</dbReference>
<name>A0ABX8GZ88_9BACT</name>
<dbReference type="Gene3D" id="2.60.40.4270">
    <property type="entry name" value="Listeria-Bacteroides repeat domain"/>
    <property type="match status" value="3"/>
</dbReference>
<proteinExistence type="predicted"/>
<dbReference type="NCBIfam" id="TIGR02543">
    <property type="entry name" value="List_Bact_rpt"/>
    <property type="match status" value="3"/>
</dbReference>
<protein>
    <submittedName>
        <fullName evidence="3">Leucine-rich repeat protein</fullName>
    </submittedName>
</protein>
<evidence type="ECO:0000259" key="2">
    <source>
        <dbReference type="Pfam" id="PF18962"/>
    </source>
</evidence>
<accession>A0ABX8GZ88</accession>
<dbReference type="InterPro" id="IPR042229">
    <property type="entry name" value="Listeria/Bacterioides_rpt_sf"/>
</dbReference>